<dbReference type="CDD" id="cd13445">
    <property type="entry name" value="CDI_inhibitor_EC869_like"/>
    <property type="match status" value="1"/>
</dbReference>
<dbReference type="SUPFAM" id="SSF160207">
    <property type="entry name" value="NMB0488-like"/>
    <property type="match status" value="1"/>
</dbReference>
<dbReference type="Gene3D" id="3.40.1590.10">
    <property type="entry name" value="NMB0488-like"/>
    <property type="match status" value="1"/>
</dbReference>
<dbReference type="InterPro" id="IPR009888">
    <property type="entry name" value="CdiI_Proteobact"/>
</dbReference>
<gene>
    <name evidence="1" type="ORF">ENP23_04620</name>
</gene>
<dbReference type="AlphaFoldDB" id="A0A7C2B9Q6"/>
<dbReference type="InterPro" id="IPR037891">
    <property type="entry name" value="Cdil-like_sf"/>
</dbReference>
<dbReference type="Pfam" id="PF07262">
    <property type="entry name" value="CdiI"/>
    <property type="match status" value="1"/>
</dbReference>
<organism evidence="1">
    <name type="scientific">Pseudomonas graminis</name>
    <dbReference type="NCBI Taxonomy" id="158627"/>
    <lineage>
        <taxon>Bacteria</taxon>
        <taxon>Pseudomonadati</taxon>
        <taxon>Pseudomonadota</taxon>
        <taxon>Gammaproteobacteria</taxon>
        <taxon>Pseudomonadales</taxon>
        <taxon>Pseudomonadaceae</taxon>
        <taxon>Pseudomonas</taxon>
    </lineage>
</organism>
<proteinExistence type="predicted"/>
<name>A0A7C2B9Q6_9PSED</name>
<dbReference type="EMBL" id="DSIN01000014">
    <property type="protein sequence ID" value="HEF25036.1"/>
    <property type="molecule type" value="Genomic_DNA"/>
</dbReference>
<comment type="caution">
    <text evidence="1">The sequence shown here is derived from an EMBL/GenBank/DDBJ whole genome shotgun (WGS) entry which is preliminary data.</text>
</comment>
<reference evidence="1" key="1">
    <citation type="journal article" date="2020" name="mSystems">
        <title>Genome- and Community-Level Interaction Insights into Carbon Utilization and Element Cycling Functions of Hydrothermarchaeota in Hydrothermal Sediment.</title>
        <authorList>
            <person name="Zhou Z."/>
            <person name="Liu Y."/>
            <person name="Xu W."/>
            <person name="Pan J."/>
            <person name="Luo Z.H."/>
            <person name="Li M."/>
        </authorList>
    </citation>
    <scope>NUCLEOTIDE SEQUENCE [LARGE SCALE GENOMIC DNA]</scope>
    <source>
        <strain evidence="1">SpSt-200</strain>
    </source>
</reference>
<sequence>MNDVNEKAWAAAKFNNDFIYIETYSGFFNCLPDPEGKRFFLSSFSSDIELGASLIEALAVSRTVDPKKSPDFFDIRGRVIKEYDEWVAQVMVKFNYQTKRALFKDMKSCSVDAVDGLITLRPSHHEKLEAWSGKGITQKDYVIISSSSPREEIGAALRLAFSRCT</sequence>
<protein>
    <submittedName>
        <fullName evidence="1">DUF1436 family protein</fullName>
    </submittedName>
</protein>
<accession>A0A7C2B9Q6</accession>
<evidence type="ECO:0000313" key="1">
    <source>
        <dbReference type="EMBL" id="HEF25036.1"/>
    </source>
</evidence>